<organism evidence="3 4">
    <name type="scientific">Hydromonas duriensis</name>
    <dbReference type="NCBI Taxonomy" id="1527608"/>
    <lineage>
        <taxon>Bacteria</taxon>
        <taxon>Pseudomonadati</taxon>
        <taxon>Pseudomonadota</taxon>
        <taxon>Betaproteobacteria</taxon>
        <taxon>Burkholderiales</taxon>
        <taxon>Burkholderiaceae</taxon>
        <taxon>Hydromonas</taxon>
    </lineage>
</organism>
<dbReference type="AlphaFoldDB" id="A0A4V3DJR7"/>
<dbReference type="Gene3D" id="2.30.40.10">
    <property type="entry name" value="Urease, subunit C, domain 1"/>
    <property type="match status" value="1"/>
</dbReference>
<keyword evidence="1" id="KW-0665">Pyrimidine biosynthesis</keyword>
<dbReference type="NCBIfam" id="NF005791">
    <property type="entry name" value="PRK07627.1"/>
    <property type="match status" value="1"/>
</dbReference>
<proteinExistence type="predicted"/>
<dbReference type="GO" id="GO:0046872">
    <property type="term" value="F:metal ion binding"/>
    <property type="evidence" value="ECO:0007669"/>
    <property type="project" value="InterPro"/>
</dbReference>
<dbReference type="InterPro" id="IPR032466">
    <property type="entry name" value="Metal_Hydrolase"/>
</dbReference>
<dbReference type="GO" id="GO:0004151">
    <property type="term" value="F:dihydroorotase activity"/>
    <property type="evidence" value="ECO:0007669"/>
    <property type="project" value="InterPro"/>
</dbReference>
<feature type="domain" description="Dihydroorotase catalytic" evidence="2">
    <location>
        <begin position="58"/>
        <end position="240"/>
    </location>
</feature>
<dbReference type="GO" id="GO:0006145">
    <property type="term" value="P:purine nucleobase catabolic process"/>
    <property type="evidence" value="ECO:0007669"/>
    <property type="project" value="TreeGrafter"/>
</dbReference>
<gene>
    <name evidence="3" type="ORF">DFR44_11249</name>
</gene>
<protein>
    <submittedName>
        <fullName evidence="3">Dihydroorotase</fullName>
    </submittedName>
</protein>
<name>A0A4V3DJR7_9BURK</name>
<dbReference type="Gene3D" id="3.20.20.140">
    <property type="entry name" value="Metal-dependent hydrolases"/>
    <property type="match status" value="1"/>
</dbReference>
<comment type="caution">
    <text evidence="3">The sequence shown here is derived from an EMBL/GenBank/DDBJ whole genome shotgun (WGS) entry which is preliminary data.</text>
</comment>
<dbReference type="SUPFAM" id="SSF51338">
    <property type="entry name" value="Composite domain of metallo-dependent hydrolases"/>
    <property type="match status" value="1"/>
</dbReference>
<evidence type="ECO:0000259" key="2">
    <source>
        <dbReference type="Pfam" id="PF12890"/>
    </source>
</evidence>
<dbReference type="GO" id="GO:0006221">
    <property type="term" value="P:pyrimidine nucleotide biosynthetic process"/>
    <property type="evidence" value="ECO:0007669"/>
    <property type="project" value="UniProtKB-KW"/>
</dbReference>
<dbReference type="PANTHER" id="PTHR43668">
    <property type="entry name" value="ALLANTOINASE"/>
    <property type="match status" value="1"/>
</dbReference>
<dbReference type="SUPFAM" id="SSF51556">
    <property type="entry name" value="Metallo-dependent hydrolases"/>
    <property type="match status" value="1"/>
</dbReference>
<dbReference type="InterPro" id="IPR004722">
    <property type="entry name" value="DHOase"/>
</dbReference>
<evidence type="ECO:0000313" key="3">
    <source>
        <dbReference type="EMBL" id="TDR31180.1"/>
    </source>
</evidence>
<dbReference type="Pfam" id="PF12890">
    <property type="entry name" value="DHOase"/>
    <property type="match status" value="1"/>
</dbReference>
<dbReference type="OrthoDB" id="9803027at2"/>
<evidence type="ECO:0000256" key="1">
    <source>
        <dbReference type="ARBA" id="ARBA00022975"/>
    </source>
</evidence>
<accession>A0A4V3DJR7</accession>
<reference evidence="3 4" key="1">
    <citation type="submission" date="2019-03" db="EMBL/GenBank/DDBJ databases">
        <title>Genomic Encyclopedia of Type Strains, Phase IV (KMG-IV): sequencing the most valuable type-strain genomes for metagenomic binning, comparative biology and taxonomic classification.</title>
        <authorList>
            <person name="Goeker M."/>
        </authorList>
    </citation>
    <scope>NUCLEOTIDE SEQUENCE [LARGE SCALE GENOMIC DNA]</scope>
    <source>
        <strain evidence="3 4">DSM 102852</strain>
    </source>
</reference>
<keyword evidence="4" id="KW-1185">Reference proteome</keyword>
<dbReference type="InterPro" id="IPR050138">
    <property type="entry name" value="DHOase/Allantoinase_Hydrolase"/>
</dbReference>
<dbReference type="PANTHER" id="PTHR43668:SF2">
    <property type="entry name" value="ALLANTOINASE"/>
    <property type="match status" value="1"/>
</dbReference>
<dbReference type="Proteomes" id="UP000294480">
    <property type="component" value="Unassembled WGS sequence"/>
</dbReference>
<dbReference type="RefSeq" id="WP_133620481.1">
    <property type="nucleotide sequence ID" value="NZ_SNZE01000012.1"/>
</dbReference>
<dbReference type="CDD" id="cd01317">
    <property type="entry name" value="DHOase_IIa"/>
    <property type="match status" value="1"/>
</dbReference>
<evidence type="ECO:0000313" key="4">
    <source>
        <dbReference type="Proteomes" id="UP000294480"/>
    </source>
</evidence>
<sequence>MSSNIIIRNARLVHATHTDSTTSDIYISGDTIVGINQAPEHFTTPTTLDAGGRKASFALADLAVRLTEKGGNRRDVMHDVLSAAVAGGVAHVACLPDGDPILDEPVLIDVLCNKSAALGLAQVHVLGALTQGLNGEQLAELMTLAEHGCFAFTQADEPIQNTQILQRALSYAASFKLPVWLRATDFYLGGGFAASGAYASRLGLAGVPVTAETVALQTLFELLYSMGAQAPKVHIARISSARAVELIRHAKTQGLNITCDVNMHHLHLVDTDMGYFNNQYVFNPPLRSSSDRSALRAGVLDGTIDAVVSDHVAVDFDAKQLPVGQSQAGSVGTQWLISLLAQLATEEHVDISHTLAAAVSRAYPILGLKSPTWTAGTVADIVVFDDEAHQVLDATTVRGHHANTPYLGLELPVQVCTTLAAGRVVYTTI</sequence>
<dbReference type="EMBL" id="SNZE01000012">
    <property type="protein sequence ID" value="TDR31180.1"/>
    <property type="molecule type" value="Genomic_DNA"/>
</dbReference>
<dbReference type="GO" id="GO:0004038">
    <property type="term" value="F:allantoinase activity"/>
    <property type="evidence" value="ECO:0007669"/>
    <property type="project" value="TreeGrafter"/>
</dbReference>
<dbReference type="InterPro" id="IPR024403">
    <property type="entry name" value="DHOase_cat"/>
</dbReference>
<dbReference type="GO" id="GO:0005737">
    <property type="term" value="C:cytoplasm"/>
    <property type="evidence" value="ECO:0007669"/>
    <property type="project" value="TreeGrafter"/>
</dbReference>
<dbReference type="InterPro" id="IPR011059">
    <property type="entry name" value="Metal-dep_hydrolase_composite"/>
</dbReference>